<comment type="caution">
    <text evidence="3">The sequence shown here is derived from an EMBL/GenBank/DDBJ whole genome shotgun (WGS) entry which is preliminary data.</text>
</comment>
<dbReference type="InterPro" id="IPR025048">
    <property type="entry name" value="DUF3987"/>
</dbReference>
<dbReference type="InterPro" id="IPR015330">
    <property type="entry name" value="DNA_primase/pol_bifunc_N"/>
</dbReference>
<evidence type="ECO:0000259" key="2">
    <source>
        <dbReference type="SMART" id="SM00943"/>
    </source>
</evidence>
<dbReference type="AlphaFoldDB" id="A0A7C4LJR6"/>
<protein>
    <submittedName>
        <fullName evidence="3">DUF3987 domain-containing protein</fullName>
    </submittedName>
</protein>
<reference evidence="3" key="1">
    <citation type="journal article" date="2020" name="mSystems">
        <title>Genome- and Community-Level Interaction Insights into Carbon Utilization and Element Cycling Functions of Hydrothermarchaeota in Hydrothermal Sediment.</title>
        <authorList>
            <person name="Zhou Z."/>
            <person name="Liu Y."/>
            <person name="Xu W."/>
            <person name="Pan J."/>
            <person name="Luo Z.H."/>
            <person name="Li M."/>
        </authorList>
    </citation>
    <scope>NUCLEOTIDE SEQUENCE [LARGE SCALE GENOMIC DNA]</scope>
    <source>
        <strain evidence="3">SpSt-508</strain>
    </source>
</reference>
<dbReference type="SMART" id="SM00943">
    <property type="entry name" value="Prim-Pol"/>
    <property type="match status" value="1"/>
</dbReference>
<dbReference type="Pfam" id="PF13148">
    <property type="entry name" value="DUF3987"/>
    <property type="match status" value="1"/>
</dbReference>
<organism evidence="3">
    <name type="scientific">Schlesneria paludicola</name>
    <dbReference type="NCBI Taxonomy" id="360056"/>
    <lineage>
        <taxon>Bacteria</taxon>
        <taxon>Pseudomonadati</taxon>
        <taxon>Planctomycetota</taxon>
        <taxon>Planctomycetia</taxon>
        <taxon>Planctomycetales</taxon>
        <taxon>Planctomycetaceae</taxon>
        <taxon>Schlesneria</taxon>
    </lineage>
</organism>
<evidence type="ECO:0000313" key="3">
    <source>
        <dbReference type="EMBL" id="HGT38533.1"/>
    </source>
</evidence>
<dbReference type="Gene3D" id="3.30.720.160">
    <property type="entry name" value="Bifunctional DNA primase/polymerase, N-terminal"/>
    <property type="match status" value="1"/>
</dbReference>
<dbReference type="InterPro" id="IPR014820">
    <property type="entry name" value="PriCT_1"/>
</dbReference>
<evidence type="ECO:0000259" key="1">
    <source>
        <dbReference type="SMART" id="SM00942"/>
    </source>
</evidence>
<name>A0A7C4LJR6_9PLAN</name>
<dbReference type="CDD" id="cd04859">
    <property type="entry name" value="Prim_Pol"/>
    <property type="match status" value="1"/>
</dbReference>
<feature type="domain" description="DNA primase/polymerase bifunctional N-terminal" evidence="2">
    <location>
        <begin position="11"/>
        <end position="169"/>
    </location>
</feature>
<proteinExistence type="predicted"/>
<feature type="domain" description="Primase C-terminal 1" evidence="1">
    <location>
        <begin position="195"/>
        <end position="260"/>
    </location>
</feature>
<gene>
    <name evidence="3" type="ORF">ENS64_04625</name>
</gene>
<dbReference type="SUPFAM" id="SSF56747">
    <property type="entry name" value="Prim-pol domain"/>
    <property type="match status" value="1"/>
</dbReference>
<dbReference type="SMART" id="SM00942">
    <property type="entry name" value="PriCT_1"/>
    <property type="match status" value="1"/>
</dbReference>
<accession>A0A7C4LJR6</accession>
<dbReference type="Pfam" id="PF08708">
    <property type="entry name" value="PriCT_1"/>
    <property type="match status" value="1"/>
</dbReference>
<sequence length="702" mass="77416">MVTPGELLTAALRYAEMGYPVFPCAPGGKAPLTEHGFHDATVDPEQIERWWAQHPSANIGIPTAGLVVIDIDGDGNRWPGDDPDRLLELAAGPMALTPRGGSHRLFRQPQGKNWRCTEGRLAAKVDTRADGGYIVAPPSVVAGGKAYRWAPGLELDDPPDRLPEPPPWLAQELDRLAAPLANGTPTFAHVAAGPPEANAIPEGQRNATLARLGGNMRRVGMSQAEIAAALLQTNKDRCSPPLSPREVERIAASIARYEPDQIAVALTENHWDQMYAEAPADEDASANPDPGPIPDHLLSVPGFIDEVIAYTLATAPYPERALAFCGALALQALLAGRKVRDEADNRTNLYVLGLANSGAGKDYPRKVNQRILLQVGMAESIGDTFASGEGIEDRLFVQPAVLFQTDEIDGLMTKINLGRDARHEGIMNVLLKMYTSASSLYPMRVKAGKEPGIIDQPCLCIFGTAIPKHYYEALSLKMLSNGFFARMLIMETGKRGKGQDAAVRDPPGSVLATAQWWADFSPGEKRSNLADWHPIPKVVECTPEAGDVLRAFRERAEVEYGLAEDKVDQAGMAIWARANEKARRLALIYACSANHTDPRVTADAARWACDFVDHQTRRMLFMTAEYVAENEFDARCKKLVATLRKWREKHGDAWMPFWQINRKHPWSEREHEEVRTTLLNQRLLEYQERKTGGTPQRLYRLA</sequence>
<dbReference type="Pfam" id="PF09250">
    <property type="entry name" value="Prim-Pol"/>
    <property type="match status" value="1"/>
</dbReference>
<dbReference type="EMBL" id="DSVQ01000009">
    <property type="protein sequence ID" value="HGT38533.1"/>
    <property type="molecule type" value="Genomic_DNA"/>
</dbReference>